<protein>
    <submittedName>
        <fullName evidence="1">Uncharacterized protein</fullName>
    </submittedName>
</protein>
<proteinExistence type="predicted"/>
<feature type="non-terminal residue" evidence="1">
    <location>
        <position position="1"/>
    </location>
</feature>
<dbReference type="AlphaFoldDB" id="A0A8J2NW39"/>
<dbReference type="OrthoDB" id="117690at2759"/>
<organism evidence="1 2">
    <name type="scientific">Allacma fusca</name>
    <dbReference type="NCBI Taxonomy" id="39272"/>
    <lineage>
        <taxon>Eukaryota</taxon>
        <taxon>Metazoa</taxon>
        <taxon>Ecdysozoa</taxon>
        <taxon>Arthropoda</taxon>
        <taxon>Hexapoda</taxon>
        <taxon>Collembola</taxon>
        <taxon>Symphypleona</taxon>
        <taxon>Sminthuridae</taxon>
        <taxon>Allacma</taxon>
    </lineage>
</organism>
<keyword evidence="2" id="KW-1185">Reference proteome</keyword>
<evidence type="ECO:0000313" key="2">
    <source>
        <dbReference type="Proteomes" id="UP000708208"/>
    </source>
</evidence>
<dbReference type="EMBL" id="CAJVCH010089011">
    <property type="protein sequence ID" value="CAG7722404.1"/>
    <property type="molecule type" value="Genomic_DNA"/>
</dbReference>
<reference evidence="1" key="1">
    <citation type="submission" date="2021-06" db="EMBL/GenBank/DDBJ databases">
        <authorList>
            <person name="Hodson N. C."/>
            <person name="Mongue J. A."/>
            <person name="Jaron S. K."/>
        </authorList>
    </citation>
    <scope>NUCLEOTIDE SEQUENCE</scope>
</reference>
<name>A0A8J2NW39_9HEXA</name>
<comment type="caution">
    <text evidence="1">The sequence shown here is derived from an EMBL/GenBank/DDBJ whole genome shotgun (WGS) entry which is preliminary data.</text>
</comment>
<evidence type="ECO:0000313" key="1">
    <source>
        <dbReference type="EMBL" id="CAG7722404.1"/>
    </source>
</evidence>
<sequence>MTQKLADGDLDHMLVEFIIMTDQPFTIVEDE</sequence>
<accession>A0A8J2NW39</accession>
<dbReference type="Proteomes" id="UP000708208">
    <property type="component" value="Unassembled WGS sequence"/>
</dbReference>
<gene>
    <name evidence="1" type="ORF">AFUS01_LOCUS11543</name>
</gene>